<evidence type="ECO:0000313" key="4">
    <source>
        <dbReference type="Proteomes" id="UP000325577"/>
    </source>
</evidence>
<dbReference type="FunFam" id="2.60.40.1820:FF:000001">
    <property type="entry name" value="Desiccation protectant protein Lea14-like"/>
    <property type="match status" value="1"/>
</dbReference>
<dbReference type="GO" id="GO:0005829">
    <property type="term" value="C:cytosol"/>
    <property type="evidence" value="ECO:0007669"/>
    <property type="project" value="TreeGrafter"/>
</dbReference>
<evidence type="ECO:0000313" key="3">
    <source>
        <dbReference type="EMBL" id="KAA8516104.1"/>
    </source>
</evidence>
<dbReference type="InterPro" id="IPR004864">
    <property type="entry name" value="LEA_2"/>
</dbReference>
<reference evidence="3 4" key="1">
    <citation type="submission" date="2019-09" db="EMBL/GenBank/DDBJ databases">
        <title>A chromosome-level genome assembly of the Chinese tupelo Nyssa sinensis.</title>
        <authorList>
            <person name="Yang X."/>
            <person name="Kang M."/>
            <person name="Yang Y."/>
            <person name="Xiong H."/>
            <person name="Wang M."/>
            <person name="Zhang Z."/>
            <person name="Wang Z."/>
            <person name="Wu H."/>
            <person name="Ma T."/>
            <person name="Liu J."/>
            <person name="Xi Z."/>
        </authorList>
    </citation>
    <scope>NUCLEOTIDE SEQUENCE [LARGE SCALE GENOMIC DNA]</scope>
    <source>
        <strain evidence="3">J267</strain>
        <tissue evidence="3">Leaf</tissue>
    </source>
</reference>
<accession>A0A5J4ZE80</accession>
<dbReference type="Proteomes" id="UP000325577">
    <property type="component" value="Linkage Group LG9"/>
</dbReference>
<keyword evidence="4" id="KW-1185">Reference proteome</keyword>
<dbReference type="GO" id="GO:0009269">
    <property type="term" value="P:response to desiccation"/>
    <property type="evidence" value="ECO:0007669"/>
    <property type="project" value="InterPro"/>
</dbReference>
<dbReference type="EMBL" id="CM018052">
    <property type="protein sequence ID" value="KAA8516104.1"/>
    <property type="molecule type" value="Genomic_DNA"/>
</dbReference>
<feature type="domain" description="Water stress and hypersensitive response" evidence="2">
    <location>
        <begin position="24"/>
        <end position="141"/>
    </location>
</feature>
<proteinExistence type="inferred from homology"/>
<gene>
    <name evidence="3" type="ORF">F0562_019283</name>
</gene>
<dbReference type="OrthoDB" id="588983at2759"/>
<dbReference type="Pfam" id="PF03168">
    <property type="entry name" value="LEA_2"/>
    <property type="match status" value="1"/>
</dbReference>
<dbReference type="InterPro" id="IPR045043">
    <property type="entry name" value="Lea14-like"/>
</dbReference>
<dbReference type="SMART" id="SM00769">
    <property type="entry name" value="WHy"/>
    <property type="match status" value="1"/>
</dbReference>
<evidence type="ECO:0000256" key="1">
    <source>
        <dbReference type="ARBA" id="ARBA00005960"/>
    </source>
</evidence>
<dbReference type="PANTHER" id="PTHR31459">
    <property type="match status" value="1"/>
</dbReference>
<organism evidence="3 4">
    <name type="scientific">Nyssa sinensis</name>
    <dbReference type="NCBI Taxonomy" id="561372"/>
    <lineage>
        <taxon>Eukaryota</taxon>
        <taxon>Viridiplantae</taxon>
        <taxon>Streptophyta</taxon>
        <taxon>Embryophyta</taxon>
        <taxon>Tracheophyta</taxon>
        <taxon>Spermatophyta</taxon>
        <taxon>Magnoliopsida</taxon>
        <taxon>eudicotyledons</taxon>
        <taxon>Gunneridae</taxon>
        <taxon>Pentapetalae</taxon>
        <taxon>asterids</taxon>
        <taxon>Cornales</taxon>
        <taxon>Nyssaceae</taxon>
        <taxon>Nyssa</taxon>
    </lineage>
</organism>
<dbReference type="PANTHER" id="PTHR31459:SF19">
    <property type="entry name" value="DESICCATION-RELATED PROTEIN LEA14-RELATED"/>
    <property type="match status" value="1"/>
</dbReference>
<dbReference type="InterPro" id="IPR013990">
    <property type="entry name" value="WHy-dom"/>
</dbReference>
<dbReference type="Gene3D" id="2.60.40.1820">
    <property type="match status" value="1"/>
</dbReference>
<dbReference type="SUPFAM" id="SSF117070">
    <property type="entry name" value="LEA14-like"/>
    <property type="match status" value="1"/>
</dbReference>
<evidence type="ECO:0000259" key="2">
    <source>
        <dbReference type="SMART" id="SM00769"/>
    </source>
</evidence>
<name>A0A5J4ZE80_9ASTE</name>
<dbReference type="AlphaFoldDB" id="A0A5J4ZE80"/>
<protein>
    <recommendedName>
        <fullName evidence="2">Water stress and hypersensitive response domain-containing protein</fullName>
    </recommendedName>
</protein>
<comment type="similarity">
    <text evidence="1">Belongs to the LEA type 2 family.</text>
</comment>
<sequence>MAGLIDKAKNFVVDKVANVEKPEASLDDLDLKDMSCDAITYSGKVSVKNPYSTSIPICQISYKFKCAGREITSGTVPDPGSLKGNETTKLEVPMKVPHSVLMSLVKDIGADWDIDYELELGLTVDLPLIGNFTIPLSKKGQIKLPTLSDLFTK</sequence>